<dbReference type="OMA" id="SSAMCGW"/>
<name>C3Y0M5_BRAFL</name>
<dbReference type="Proteomes" id="UP000001554">
    <property type="component" value="Chromosome 1"/>
</dbReference>
<feature type="compositionally biased region" description="Basic residues" evidence="1">
    <location>
        <begin position="98"/>
        <end position="118"/>
    </location>
</feature>
<evidence type="ECO:0000313" key="4">
    <source>
        <dbReference type="RefSeq" id="XP_035687797.1"/>
    </source>
</evidence>
<accession>C3Y0M5</accession>
<proteinExistence type="predicted"/>
<evidence type="ECO:0000313" key="2">
    <source>
        <dbReference type="EMBL" id="EEN66298.1"/>
    </source>
</evidence>
<dbReference type="KEGG" id="bfo:118423666"/>
<protein>
    <submittedName>
        <fullName evidence="4">Uncharacterized protein LOC118423666</fullName>
    </submittedName>
</protein>
<organism>
    <name type="scientific">Branchiostoma floridae</name>
    <name type="common">Florida lancelet</name>
    <name type="synonym">Amphioxus</name>
    <dbReference type="NCBI Taxonomy" id="7739"/>
    <lineage>
        <taxon>Eukaryota</taxon>
        <taxon>Metazoa</taxon>
        <taxon>Chordata</taxon>
        <taxon>Cephalochordata</taxon>
        <taxon>Leptocardii</taxon>
        <taxon>Amphioxiformes</taxon>
        <taxon>Branchiostomatidae</taxon>
        <taxon>Branchiostoma</taxon>
    </lineage>
</organism>
<gene>
    <name evidence="4" type="primary">LOC118423666</name>
    <name evidence="2" type="ORF">BRAFLDRAFT_93012</name>
</gene>
<reference evidence="2" key="1">
    <citation type="journal article" date="2008" name="Nature">
        <title>The amphioxus genome and the evolution of the chordate karyotype.</title>
        <authorList>
            <consortium name="US DOE Joint Genome Institute (JGI-PGF)"/>
            <person name="Putnam N.H."/>
            <person name="Butts T."/>
            <person name="Ferrier D.E.K."/>
            <person name="Furlong R.F."/>
            <person name="Hellsten U."/>
            <person name="Kawashima T."/>
            <person name="Robinson-Rechavi M."/>
            <person name="Shoguchi E."/>
            <person name="Terry A."/>
            <person name="Yu J.-K."/>
            <person name="Benito-Gutierrez E.L."/>
            <person name="Dubchak I."/>
            <person name="Garcia-Fernandez J."/>
            <person name="Gibson-Brown J.J."/>
            <person name="Grigoriev I.V."/>
            <person name="Horton A.C."/>
            <person name="de Jong P.J."/>
            <person name="Jurka J."/>
            <person name="Kapitonov V.V."/>
            <person name="Kohara Y."/>
            <person name="Kuroki Y."/>
            <person name="Lindquist E."/>
            <person name="Lucas S."/>
            <person name="Osoegawa K."/>
            <person name="Pennacchio L.A."/>
            <person name="Salamov A.A."/>
            <person name="Satou Y."/>
            <person name="Sauka-Spengler T."/>
            <person name="Schmutz J."/>
            <person name="Shin-I T."/>
            <person name="Toyoda A."/>
            <person name="Bronner-Fraser M."/>
            <person name="Fujiyama A."/>
            <person name="Holland L.Z."/>
            <person name="Holland P.W.H."/>
            <person name="Satoh N."/>
            <person name="Rokhsar D.S."/>
        </authorList>
    </citation>
    <scope>NUCLEOTIDE SEQUENCE [LARGE SCALE GENOMIC DNA]</scope>
    <source>
        <strain evidence="2">S238N-H82</strain>
        <tissue evidence="2">Testes</tissue>
    </source>
</reference>
<feature type="region of interest" description="Disordered" evidence="1">
    <location>
        <begin position="165"/>
        <end position="276"/>
    </location>
</feature>
<dbReference type="GeneID" id="118423666"/>
<keyword evidence="3" id="KW-1185">Reference proteome</keyword>
<dbReference type="EMBL" id="GG666478">
    <property type="protein sequence ID" value="EEN66298.1"/>
    <property type="molecule type" value="Genomic_DNA"/>
</dbReference>
<dbReference type="AlphaFoldDB" id="C3Y0M5"/>
<evidence type="ECO:0000313" key="3">
    <source>
        <dbReference type="Proteomes" id="UP000001554"/>
    </source>
</evidence>
<dbReference type="OrthoDB" id="10024931at2759"/>
<feature type="compositionally biased region" description="Polar residues" evidence="1">
    <location>
        <begin position="210"/>
        <end position="222"/>
    </location>
</feature>
<reference evidence="3" key="2">
    <citation type="journal article" date="2020" name="Nat. Ecol. Evol.">
        <title>Deeply conserved synteny resolves early events in vertebrate evolution.</title>
        <authorList>
            <person name="Simakov O."/>
            <person name="Marletaz F."/>
            <person name="Yue J.X."/>
            <person name="O'Connell B."/>
            <person name="Jenkins J."/>
            <person name="Brandt A."/>
            <person name="Calef R."/>
            <person name="Tung C.H."/>
            <person name="Huang T.K."/>
            <person name="Schmutz J."/>
            <person name="Satoh N."/>
            <person name="Yu J.K."/>
            <person name="Putnam N.H."/>
            <person name="Green R.E."/>
            <person name="Rokhsar D.S."/>
        </authorList>
    </citation>
    <scope>NUCLEOTIDE SEQUENCE [LARGE SCALE GENOMIC DNA]</scope>
    <source>
        <strain evidence="3">S238N-H82</strain>
    </source>
</reference>
<feature type="region of interest" description="Disordered" evidence="1">
    <location>
        <begin position="98"/>
        <end position="131"/>
    </location>
</feature>
<evidence type="ECO:0000256" key="1">
    <source>
        <dbReference type="SAM" id="MobiDB-lite"/>
    </source>
</evidence>
<dbReference type="RefSeq" id="XP_035687797.1">
    <property type="nucleotide sequence ID" value="XM_035831904.1"/>
</dbReference>
<feature type="compositionally biased region" description="Polar residues" evidence="1">
    <location>
        <begin position="247"/>
        <end position="265"/>
    </location>
</feature>
<dbReference type="InParanoid" id="C3Y0M5"/>
<reference evidence="4" key="3">
    <citation type="submission" date="2025-04" db="UniProtKB">
        <authorList>
            <consortium name="RefSeq"/>
        </authorList>
    </citation>
    <scope>IDENTIFICATION</scope>
    <source>
        <strain evidence="4">S238N-H82</strain>
        <tissue evidence="4">Testes</tissue>
    </source>
</reference>
<sequence>MNICCCLLTADLPPVWYRGLYINTLSFFGIMGSRSASCLVMSTSFHKVTFSQEMNTGRRLEFEDVEFVLEPSPCVCASPGSSAMCGWYEEGGKLRRRLSPRRKSSIVPRRRSVAHTHGGRQVLPPGSKPFVHHQDTHKYIEEYRASRQRSAMPMELVRITTPTVGKKPRAVEVQRTPRSREKRTQFLPPNIVTFQVFSEDPMPSTPPSPRSHSQHNTISITKVKQKTESFPKRNLPKGGERLAATPSHRSQTAKDSGRHSTQSEPPSDVICPPRWRPQYQTFKDMHSRPSCKKVPH</sequence>